<dbReference type="Proteomes" id="UP000270795">
    <property type="component" value="Unassembled WGS sequence"/>
</dbReference>
<evidence type="ECO:0000313" key="6">
    <source>
        <dbReference type="Proteomes" id="UP000272703"/>
    </source>
</evidence>
<accession>A0A3M6AQN3</accession>
<evidence type="ECO:0000313" key="5">
    <source>
        <dbReference type="Proteomes" id="UP000272241"/>
    </source>
</evidence>
<proteinExistence type="predicted"/>
<evidence type="ECO:0000313" key="2">
    <source>
        <dbReference type="EMBL" id="RMV11029.1"/>
    </source>
</evidence>
<dbReference type="Proteomes" id="UP000272241">
    <property type="component" value="Unassembled WGS sequence"/>
</dbReference>
<gene>
    <name evidence="3" type="ORF">ALP15_102494</name>
    <name evidence="2" type="ORF">ALP16_102548</name>
    <name evidence="1" type="ORF">ALP17_110098</name>
</gene>
<dbReference type="EMBL" id="RBUN01000515">
    <property type="protein sequence ID" value="RMV11029.1"/>
    <property type="molecule type" value="Genomic_DNA"/>
</dbReference>
<evidence type="ECO:0000313" key="3">
    <source>
        <dbReference type="EMBL" id="RMV21238.1"/>
    </source>
</evidence>
<dbReference type="EMBL" id="RBUM01000575">
    <property type="protein sequence ID" value="RMV06870.1"/>
    <property type="molecule type" value="Genomic_DNA"/>
</dbReference>
<dbReference type="EMBL" id="RBUO01000100">
    <property type="protein sequence ID" value="RMV21238.1"/>
    <property type="molecule type" value="Genomic_DNA"/>
</dbReference>
<protein>
    <submittedName>
        <fullName evidence="3">Uncharacterized protein</fullName>
    </submittedName>
</protein>
<evidence type="ECO:0000313" key="1">
    <source>
        <dbReference type="EMBL" id="RMV06870.1"/>
    </source>
</evidence>
<dbReference type="Proteomes" id="UP000272703">
    <property type="component" value="Unassembled WGS sequence"/>
</dbReference>
<reference evidence="4 5" key="1">
    <citation type="submission" date="2018-08" db="EMBL/GenBank/DDBJ databases">
        <title>Recombination of ecologically and evolutionarily significant loci maintains genetic cohesion in the Pseudomonas syringae species complex.</title>
        <authorList>
            <person name="Dillon M."/>
            <person name="Thakur S."/>
            <person name="Almeida R.N.D."/>
            <person name="Weir B.S."/>
            <person name="Guttman D.S."/>
        </authorList>
    </citation>
    <scope>NUCLEOTIDE SEQUENCE [LARGE SCALE GENOMIC DNA]</scope>
    <source>
        <strain evidence="3 5">ICMP 11895</strain>
        <strain evidence="2 6">ICMP 11897</strain>
        <strain evidence="1 4">ICMP 11899</strain>
    </source>
</reference>
<comment type="caution">
    <text evidence="3">The sequence shown here is derived from an EMBL/GenBank/DDBJ whole genome shotgun (WGS) entry which is preliminary data.</text>
</comment>
<name>A0A3M6AQN3_PSESS</name>
<organism evidence="3 5">
    <name type="scientific">Pseudomonas savastanoi</name>
    <name type="common">Pseudomonas syringae pv. savastanoi</name>
    <dbReference type="NCBI Taxonomy" id="29438"/>
    <lineage>
        <taxon>Bacteria</taxon>
        <taxon>Pseudomonadati</taxon>
        <taxon>Pseudomonadota</taxon>
        <taxon>Gammaproteobacteria</taxon>
        <taxon>Pseudomonadales</taxon>
        <taxon>Pseudomonadaceae</taxon>
        <taxon>Pseudomonas</taxon>
    </lineage>
</organism>
<dbReference type="AlphaFoldDB" id="A0A3M6AQN3"/>
<evidence type="ECO:0000313" key="4">
    <source>
        <dbReference type="Proteomes" id="UP000270795"/>
    </source>
</evidence>
<sequence>MKELLPDLLKKLASQRATAESRLREMGVAIDESYQNPTISILESH</sequence>